<evidence type="ECO:0000313" key="7">
    <source>
        <dbReference type="Proteomes" id="UP000642809"/>
    </source>
</evidence>
<comment type="similarity">
    <text evidence="4">Belongs to the flavoredoxin family.</text>
</comment>
<proteinExistence type="inferred from homology"/>
<dbReference type="InterPro" id="IPR002563">
    <property type="entry name" value="Flavin_Rdtase-like_dom"/>
</dbReference>
<keyword evidence="7" id="KW-1185">Reference proteome</keyword>
<keyword evidence="2" id="KW-0285">Flavoprotein</keyword>
<reference evidence="6" key="1">
    <citation type="journal article" date="2014" name="Int. J. Syst. Evol. Microbiol.">
        <title>Complete genome sequence of Corynebacterium casei LMG S-19264T (=DSM 44701T), isolated from a smear-ripened cheese.</title>
        <authorList>
            <consortium name="US DOE Joint Genome Institute (JGI-PGF)"/>
            <person name="Walter F."/>
            <person name="Albersmeier A."/>
            <person name="Kalinowski J."/>
            <person name="Ruckert C."/>
        </authorList>
    </citation>
    <scope>NUCLEOTIDE SEQUENCE</scope>
    <source>
        <strain evidence="6">KCTC 23224</strain>
    </source>
</reference>
<dbReference type="Pfam" id="PF01613">
    <property type="entry name" value="Flavin_Reduct"/>
    <property type="match status" value="1"/>
</dbReference>
<evidence type="ECO:0000256" key="1">
    <source>
        <dbReference type="ARBA" id="ARBA00001917"/>
    </source>
</evidence>
<dbReference type="Gene3D" id="2.30.110.10">
    <property type="entry name" value="Electron Transport, Fmn-binding Protein, Chain A"/>
    <property type="match status" value="1"/>
</dbReference>
<comment type="cofactor">
    <cofactor evidence="1">
        <name>FMN</name>
        <dbReference type="ChEBI" id="CHEBI:58210"/>
    </cofactor>
</comment>
<comment type="caution">
    <text evidence="6">The sequence shown here is derived from an EMBL/GenBank/DDBJ whole genome shotgun (WGS) entry which is preliminary data.</text>
</comment>
<sequence>MKTINPKEISTQELHGYLLGAISPRPIAFVSTIDKDGQVNLSPYSFFNIFGSNPPILIFSPARRVRDNTTKHSLENVLEVPEVVINIVDYAMVEQMSLASTEYEKGVNEFVKAGLTEAQSTMVKPPRVKESPAAFECKVLQVIPTGEEGGAGNLVICEVVLAHFQDHIFDEKGKIDPFKIDTVARMGGDWYCRANGDALFEIEKPVRNKGIGVDAIPAHIRLSVVLTGNHLGKLGNVETLPSAEAIAARAASPAIQDLKLRLQQDEEGYCYHLHLLAKDALDAGRVQEAWEILLQK</sequence>
<dbReference type="EMBL" id="BMYF01000008">
    <property type="protein sequence ID" value="GHB35253.1"/>
    <property type="molecule type" value="Genomic_DNA"/>
</dbReference>
<dbReference type="AlphaFoldDB" id="A0A8J3CYG4"/>
<keyword evidence="3" id="KW-0288">FMN</keyword>
<protein>
    <submittedName>
        <fullName evidence="6">Flavin reductase</fullName>
    </submittedName>
</protein>
<dbReference type="SUPFAM" id="SSF50475">
    <property type="entry name" value="FMN-binding split barrel"/>
    <property type="match status" value="1"/>
</dbReference>
<dbReference type="GO" id="GO:0010181">
    <property type="term" value="F:FMN binding"/>
    <property type="evidence" value="ECO:0007669"/>
    <property type="project" value="InterPro"/>
</dbReference>
<name>A0A8J3CYG4_9BACT</name>
<dbReference type="Proteomes" id="UP000642809">
    <property type="component" value="Unassembled WGS sequence"/>
</dbReference>
<dbReference type="PANTHER" id="PTHR33798">
    <property type="entry name" value="FLAVOPROTEIN OXYGENASE"/>
    <property type="match status" value="1"/>
</dbReference>
<dbReference type="RefSeq" id="WP_189580400.1">
    <property type="nucleotide sequence ID" value="NZ_BMYF01000008.1"/>
</dbReference>
<evidence type="ECO:0000256" key="3">
    <source>
        <dbReference type="ARBA" id="ARBA00022643"/>
    </source>
</evidence>
<evidence type="ECO:0000256" key="2">
    <source>
        <dbReference type="ARBA" id="ARBA00022630"/>
    </source>
</evidence>
<evidence type="ECO:0000313" key="6">
    <source>
        <dbReference type="EMBL" id="GHB35253.1"/>
    </source>
</evidence>
<dbReference type="SMART" id="SM00903">
    <property type="entry name" value="Flavin_Reduct"/>
    <property type="match status" value="1"/>
</dbReference>
<dbReference type="InterPro" id="IPR012349">
    <property type="entry name" value="Split_barrel_FMN-bd"/>
</dbReference>
<dbReference type="PANTHER" id="PTHR33798:SF5">
    <property type="entry name" value="FLAVIN REDUCTASE LIKE DOMAIN-CONTAINING PROTEIN"/>
    <property type="match status" value="1"/>
</dbReference>
<gene>
    <name evidence="6" type="ORF">GCM10008106_15820</name>
</gene>
<accession>A0A8J3CYG4</accession>
<evidence type="ECO:0000259" key="5">
    <source>
        <dbReference type="SMART" id="SM00903"/>
    </source>
</evidence>
<feature type="domain" description="Flavin reductase like" evidence="5">
    <location>
        <begin position="22"/>
        <end position="176"/>
    </location>
</feature>
<dbReference type="GO" id="GO:0016646">
    <property type="term" value="F:oxidoreductase activity, acting on the CH-NH group of donors, NAD or NADP as acceptor"/>
    <property type="evidence" value="ECO:0007669"/>
    <property type="project" value="UniProtKB-ARBA"/>
</dbReference>
<evidence type="ECO:0000256" key="4">
    <source>
        <dbReference type="ARBA" id="ARBA00038054"/>
    </source>
</evidence>
<reference evidence="6" key="2">
    <citation type="submission" date="2020-09" db="EMBL/GenBank/DDBJ databases">
        <authorList>
            <person name="Sun Q."/>
            <person name="Kim S."/>
        </authorList>
    </citation>
    <scope>NUCLEOTIDE SEQUENCE</scope>
    <source>
        <strain evidence="6">KCTC 23224</strain>
    </source>
</reference>
<organism evidence="6 7">
    <name type="scientific">Mongoliitalea lutea</name>
    <dbReference type="NCBI Taxonomy" id="849756"/>
    <lineage>
        <taxon>Bacteria</taxon>
        <taxon>Pseudomonadati</taxon>
        <taxon>Bacteroidota</taxon>
        <taxon>Cytophagia</taxon>
        <taxon>Cytophagales</taxon>
        <taxon>Cyclobacteriaceae</taxon>
        <taxon>Mongoliitalea</taxon>
    </lineage>
</organism>